<feature type="non-terminal residue" evidence="8">
    <location>
        <position position="1"/>
    </location>
</feature>
<dbReference type="InterPro" id="IPR016036">
    <property type="entry name" value="Malonyl_transacylase_ACP-bd"/>
</dbReference>
<evidence type="ECO:0000256" key="1">
    <source>
        <dbReference type="ARBA" id="ARBA00008217"/>
    </source>
</evidence>
<comment type="catalytic activity">
    <reaction evidence="5">
        <text>holo-[ACP] + malonyl-CoA = malonyl-[ACP] + CoA</text>
        <dbReference type="Rhea" id="RHEA:41792"/>
        <dbReference type="Rhea" id="RHEA-COMP:9623"/>
        <dbReference type="Rhea" id="RHEA-COMP:9685"/>
        <dbReference type="ChEBI" id="CHEBI:57287"/>
        <dbReference type="ChEBI" id="CHEBI:57384"/>
        <dbReference type="ChEBI" id="CHEBI:64479"/>
        <dbReference type="ChEBI" id="CHEBI:78449"/>
        <dbReference type="EC" id="2.3.1.39"/>
    </reaction>
</comment>
<reference evidence="8 9" key="1">
    <citation type="journal article" date="2019" name="Nat. Microbiol.">
        <title>Mediterranean grassland soil C-N compound turnover is dependent on rainfall and depth, and is mediated by genomically divergent microorganisms.</title>
        <authorList>
            <person name="Diamond S."/>
            <person name="Andeer P.F."/>
            <person name="Li Z."/>
            <person name="Crits-Christoph A."/>
            <person name="Burstein D."/>
            <person name="Anantharaman K."/>
            <person name="Lane K.R."/>
            <person name="Thomas B.C."/>
            <person name="Pan C."/>
            <person name="Northen T.R."/>
            <person name="Banfield J.F."/>
        </authorList>
    </citation>
    <scope>NUCLEOTIDE SEQUENCE [LARGE SCALE GENOMIC DNA]</scope>
    <source>
        <strain evidence="8">WS_10</strain>
    </source>
</reference>
<feature type="compositionally biased region" description="Basic and acidic residues" evidence="6">
    <location>
        <begin position="164"/>
        <end position="178"/>
    </location>
</feature>
<keyword evidence="4 8" id="KW-0012">Acyltransferase</keyword>
<dbReference type="InterPro" id="IPR014043">
    <property type="entry name" value="Acyl_transferase_dom"/>
</dbReference>
<dbReference type="Pfam" id="PF00698">
    <property type="entry name" value="Acyl_transf_1"/>
    <property type="match status" value="1"/>
</dbReference>
<feature type="compositionally biased region" description="Basic residues" evidence="6">
    <location>
        <begin position="180"/>
        <end position="204"/>
    </location>
</feature>
<dbReference type="PANTHER" id="PTHR42681:SF1">
    <property type="entry name" value="MALONYL-COA-ACYL CARRIER PROTEIN TRANSACYLASE, MITOCHONDRIAL"/>
    <property type="match status" value="1"/>
</dbReference>
<dbReference type="InterPro" id="IPR016039">
    <property type="entry name" value="Thiolase-like"/>
</dbReference>
<feature type="region of interest" description="Disordered" evidence="6">
    <location>
        <begin position="87"/>
        <end position="230"/>
    </location>
</feature>
<evidence type="ECO:0000256" key="6">
    <source>
        <dbReference type="SAM" id="MobiDB-lite"/>
    </source>
</evidence>
<sequence length="548" mass="57613">GFVYGMGLVRGLIGTGVAENVLLIGVETLSRIVDYTDRNTCVLFGDGAGAAVFAGCGAEDGILGVSMHSDGVLGDLLEVRRRDVAGVSRHRGRARPLHQDARQGAVQGRGARDGGEPAPGARHRRAFAVGPRPAHPAPGEPPHHRRGVRADGAAREQGGGQHRSLREHVLRFDSDQPRRGGARRPRRARRPGRLRGVRRRRHLGRLGGALDGAGAEARAGRRPRRRSERGQVKLAFLFPGQGAQSVGMGRALAQRHAAAGAVFETADRVVGFPLSRVCWEGPEDELRMTAIAQPALLAHSVAALSVLEQAGIRPAWVAGHSLGEYSAAVAAGAIPFEDAVRLVHRRGELMHRAGIEQPGTMAAILGLDLPAIEALCAEASSQGVVRAANLNAPGQVVISGEIPAVERACEIARQRGAKRAIRLAVSGAFHSPLMGSAAQGLAASLAATSFRDPQCPVVTNVSAEPVTGAAELRDALERQLLGAVRWEESMRWLLAQSPDAFIEVGTGRVLRGLLRPLDSTARTLGVDDPDSLAATLSALGAVPARGMA</sequence>
<dbReference type="Gene3D" id="3.40.366.10">
    <property type="entry name" value="Malonyl-Coenzyme A Acyl Carrier Protein, domain 2"/>
    <property type="match status" value="1"/>
</dbReference>
<evidence type="ECO:0000313" key="8">
    <source>
        <dbReference type="EMBL" id="TMQ68949.1"/>
    </source>
</evidence>
<dbReference type="FunFam" id="3.30.70.250:FF:000001">
    <property type="entry name" value="Malonyl CoA-acyl carrier protein transacylase"/>
    <property type="match status" value="1"/>
</dbReference>
<evidence type="ECO:0000256" key="5">
    <source>
        <dbReference type="ARBA" id="ARBA00048462"/>
    </source>
</evidence>
<dbReference type="InterPro" id="IPR016035">
    <property type="entry name" value="Acyl_Trfase/lysoPLipase"/>
</dbReference>
<dbReference type="EC" id="2.3.1.39" evidence="2"/>
<comment type="similarity">
    <text evidence="1">Belongs to the FabD family.</text>
</comment>
<name>A0A538TZJ8_UNCEI</name>
<dbReference type="Pfam" id="PF08545">
    <property type="entry name" value="ACP_syn_III"/>
    <property type="match status" value="1"/>
</dbReference>
<dbReference type="InterPro" id="IPR013751">
    <property type="entry name" value="ACP_syn_III_N"/>
</dbReference>
<accession>A0A538TZJ8</accession>
<dbReference type="InterPro" id="IPR050858">
    <property type="entry name" value="Mal-CoA-ACP_Trans/PKS_FabD"/>
</dbReference>
<dbReference type="GO" id="GO:0004315">
    <property type="term" value="F:3-oxoacyl-[acyl-carrier-protein] synthase activity"/>
    <property type="evidence" value="ECO:0007669"/>
    <property type="project" value="InterPro"/>
</dbReference>
<dbReference type="AlphaFoldDB" id="A0A538TZJ8"/>
<dbReference type="Gene3D" id="3.40.47.10">
    <property type="match status" value="1"/>
</dbReference>
<protein>
    <recommendedName>
        <fullName evidence="2">[acyl-carrier-protein] S-malonyltransferase</fullName>
        <ecNumber evidence="2">2.3.1.39</ecNumber>
    </recommendedName>
</protein>
<dbReference type="GO" id="GO:0004314">
    <property type="term" value="F:[acyl-carrier-protein] S-malonyltransferase activity"/>
    <property type="evidence" value="ECO:0007669"/>
    <property type="project" value="UniProtKB-EC"/>
</dbReference>
<evidence type="ECO:0000256" key="3">
    <source>
        <dbReference type="ARBA" id="ARBA00022679"/>
    </source>
</evidence>
<dbReference type="EMBL" id="VBPA01000359">
    <property type="protein sequence ID" value="TMQ68949.1"/>
    <property type="molecule type" value="Genomic_DNA"/>
</dbReference>
<dbReference type="InterPro" id="IPR004410">
    <property type="entry name" value="Malonyl_CoA-ACP_transAc_FabD"/>
</dbReference>
<dbReference type="Gene3D" id="3.30.70.250">
    <property type="entry name" value="Malonyl-CoA ACP transacylase, ACP-binding"/>
    <property type="match status" value="1"/>
</dbReference>
<proteinExistence type="inferred from homology"/>
<evidence type="ECO:0000256" key="2">
    <source>
        <dbReference type="ARBA" id="ARBA00013258"/>
    </source>
</evidence>
<dbReference type="Proteomes" id="UP000319836">
    <property type="component" value="Unassembled WGS sequence"/>
</dbReference>
<dbReference type="SMART" id="SM00827">
    <property type="entry name" value="PKS_AT"/>
    <property type="match status" value="1"/>
</dbReference>
<dbReference type="InterPro" id="IPR001227">
    <property type="entry name" value="Ac_transferase_dom_sf"/>
</dbReference>
<dbReference type="PANTHER" id="PTHR42681">
    <property type="entry name" value="MALONYL-COA-ACYL CARRIER PROTEIN TRANSACYLASE, MITOCHONDRIAL"/>
    <property type="match status" value="1"/>
</dbReference>
<keyword evidence="3 8" id="KW-0808">Transferase</keyword>
<dbReference type="SUPFAM" id="SSF55048">
    <property type="entry name" value="Probable ACP-binding domain of malonyl-CoA ACP transacylase"/>
    <property type="match status" value="1"/>
</dbReference>
<dbReference type="GO" id="GO:0005829">
    <property type="term" value="C:cytosol"/>
    <property type="evidence" value="ECO:0007669"/>
    <property type="project" value="TreeGrafter"/>
</dbReference>
<dbReference type="SUPFAM" id="SSF53901">
    <property type="entry name" value="Thiolase-like"/>
    <property type="match status" value="1"/>
</dbReference>
<evidence type="ECO:0000256" key="4">
    <source>
        <dbReference type="ARBA" id="ARBA00023315"/>
    </source>
</evidence>
<organism evidence="8 9">
    <name type="scientific">Eiseniibacteriota bacterium</name>
    <dbReference type="NCBI Taxonomy" id="2212470"/>
    <lineage>
        <taxon>Bacteria</taxon>
        <taxon>Candidatus Eiseniibacteriota</taxon>
    </lineage>
</organism>
<evidence type="ECO:0000313" key="9">
    <source>
        <dbReference type="Proteomes" id="UP000319836"/>
    </source>
</evidence>
<comment type="caution">
    <text evidence="8">The sequence shown here is derived from an EMBL/GenBank/DDBJ whole genome shotgun (WGS) entry which is preliminary data.</text>
</comment>
<feature type="domain" description="Malonyl-CoA:ACP transacylase (MAT)" evidence="7">
    <location>
        <begin position="237"/>
        <end position="546"/>
    </location>
</feature>
<dbReference type="NCBIfam" id="TIGR00128">
    <property type="entry name" value="fabD"/>
    <property type="match status" value="1"/>
</dbReference>
<evidence type="ECO:0000259" key="7">
    <source>
        <dbReference type="SMART" id="SM00827"/>
    </source>
</evidence>
<dbReference type="GO" id="GO:0006633">
    <property type="term" value="P:fatty acid biosynthetic process"/>
    <property type="evidence" value="ECO:0007669"/>
    <property type="project" value="InterPro"/>
</dbReference>
<dbReference type="SUPFAM" id="SSF52151">
    <property type="entry name" value="FabD/lysophospholipase-like"/>
    <property type="match status" value="1"/>
</dbReference>
<gene>
    <name evidence="8" type="primary">fabD</name>
    <name evidence="8" type="ORF">E6K80_13290</name>
</gene>